<dbReference type="EMBL" id="BTGU01000009">
    <property type="protein sequence ID" value="GMN38960.1"/>
    <property type="molecule type" value="Genomic_DNA"/>
</dbReference>
<dbReference type="AlphaFoldDB" id="A0AA87ZSW6"/>
<sequence>MLKPIPISNGGLSRFKGSIVEKFFTGISSSAFPLSRTFIIKVMNKQQYINIRCEDRVYDRVLQICVEDHCLLCEIGELLRIGDDNSAVTVVGVGIENVANKMEKDLGWVMPNVVELRDLAASSTVKMMSTPATTMKTKGRCCEVG</sequence>
<dbReference type="Proteomes" id="UP001187192">
    <property type="component" value="Unassembled WGS sequence"/>
</dbReference>
<dbReference type="Gene3D" id="3.30.420.10">
    <property type="entry name" value="Ribonuclease H-like superfamily/Ribonuclease H"/>
    <property type="match status" value="1"/>
</dbReference>
<keyword evidence="2" id="KW-1185">Reference proteome</keyword>
<gene>
    <name evidence="1" type="ORF">TIFTF001_008194</name>
</gene>
<comment type="caution">
    <text evidence="1">The sequence shown here is derived from an EMBL/GenBank/DDBJ whole genome shotgun (WGS) entry which is preliminary data.</text>
</comment>
<name>A0AA87ZSW6_FICCA</name>
<evidence type="ECO:0000313" key="2">
    <source>
        <dbReference type="Proteomes" id="UP001187192"/>
    </source>
</evidence>
<reference evidence="1" key="1">
    <citation type="submission" date="2023-07" db="EMBL/GenBank/DDBJ databases">
        <title>draft genome sequence of fig (Ficus carica).</title>
        <authorList>
            <person name="Takahashi T."/>
            <person name="Nishimura K."/>
        </authorList>
    </citation>
    <scope>NUCLEOTIDE SEQUENCE</scope>
</reference>
<dbReference type="GO" id="GO:0003676">
    <property type="term" value="F:nucleic acid binding"/>
    <property type="evidence" value="ECO:0007669"/>
    <property type="project" value="InterPro"/>
</dbReference>
<protein>
    <submittedName>
        <fullName evidence="1">Uncharacterized protein</fullName>
    </submittedName>
</protein>
<dbReference type="InterPro" id="IPR036397">
    <property type="entry name" value="RNaseH_sf"/>
</dbReference>
<dbReference type="Gramene" id="FCD_00005059-RA">
    <property type="protein sequence ID" value="FCD_00005059-RA:cds"/>
    <property type="gene ID" value="FCD_00005059"/>
</dbReference>
<accession>A0AA87ZSW6</accession>
<organism evidence="1 2">
    <name type="scientific">Ficus carica</name>
    <name type="common">Common fig</name>
    <dbReference type="NCBI Taxonomy" id="3494"/>
    <lineage>
        <taxon>Eukaryota</taxon>
        <taxon>Viridiplantae</taxon>
        <taxon>Streptophyta</taxon>
        <taxon>Embryophyta</taxon>
        <taxon>Tracheophyta</taxon>
        <taxon>Spermatophyta</taxon>
        <taxon>Magnoliopsida</taxon>
        <taxon>eudicotyledons</taxon>
        <taxon>Gunneridae</taxon>
        <taxon>Pentapetalae</taxon>
        <taxon>rosids</taxon>
        <taxon>fabids</taxon>
        <taxon>Rosales</taxon>
        <taxon>Moraceae</taxon>
        <taxon>Ficeae</taxon>
        <taxon>Ficus</taxon>
    </lineage>
</organism>
<evidence type="ECO:0000313" key="1">
    <source>
        <dbReference type="EMBL" id="GMN38960.1"/>
    </source>
</evidence>
<proteinExistence type="predicted"/>